<dbReference type="PANTHER" id="PTHR46230:SF3">
    <property type="entry name" value="SUFE-LIKE PROTEIN 1, CHLOROPLASTIC_MITOCHONDRIAL"/>
    <property type="match status" value="1"/>
</dbReference>
<gene>
    <name evidence="2" type="ORF">QWZ14_31370</name>
</gene>
<dbReference type="Proteomes" id="UP001529369">
    <property type="component" value="Unassembled WGS sequence"/>
</dbReference>
<sequence length="99" mass="10276">MEQTPNPTRAERIEQALQAAFAAAQVAVQDDSRQHAGHAGAAPGGETHYSVVVVSPDFAGMGRLARSRAVHALLAPEFAAGLHALSLRLLTPEEAGPKG</sequence>
<evidence type="ECO:0000256" key="1">
    <source>
        <dbReference type="RuleBase" id="RU003860"/>
    </source>
</evidence>
<dbReference type="InterPro" id="IPR036065">
    <property type="entry name" value="BolA-like_sf"/>
</dbReference>
<dbReference type="Pfam" id="PF01722">
    <property type="entry name" value="BolA"/>
    <property type="match status" value="1"/>
</dbReference>
<dbReference type="RefSeq" id="WP_290321022.1">
    <property type="nucleotide sequence ID" value="NZ_JAUFPN010000311.1"/>
</dbReference>
<evidence type="ECO:0000313" key="3">
    <source>
        <dbReference type="Proteomes" id="UP001529369"/>
    </source>
</evidence>
<organism evidence="2 3">
    <name type="scientific">Paeniroseomonas aquatica</name>
    <dbReference type="NCBI Taxonomy" id="373043"/>
    <lineage>
        <taxon>Bacteria</taxon>
        <taxon>Pseudomonadati</taxon>
        <taxon>Pseudomonadota</taxon>
        <taxon>Alphaproteobacteria</taxon>
        <taxon>Acetobacterales</taxon>
        <taxon>Acetobacteraceae</taxon>
        <taxon>Paeniroseomonas</taxon>
    </lineage>
</organism>
<keyword evidence="3" id="KW-1185">Reference proteome</keyword>
<protein>
    <submittedName>
        <fullName evidence="2">BolA family protein</fullName>
    </submittedName>
</protein>
<dbReference type="PANTHER" id="PTHR46230">
    <property type="match status" value="1"/>
</dbReference>
<dbReference type="EMBL" id="JAUFPN010000311">
    <property type="protein sequence ID" value="MDN3568901.1"/>
    <property type="molecule type" value="Genomic_DNA"/>
</dbReference>
<name>A0ABT8AH69_9PROT</name>
<comment type="similarity">
    <text evidence="1">Belongs to the BolA/IbaG family.</text>
</comment>
<dbReference type="SUPFAM" id="SSF82657">
    <property type="entry name" value="BolA-like"/>
    <property type="match status" value="1"/>
</dbReference>
<dbReference type="InterPro" id="IPR002634">
    <property type="entry name" value="BolA"/>
</dbReference>
<dbReference type="Gene3D" id="3.30.300.90">
    <property type="entry name" value="BolA-like"/>
    <property type="match status" value="1"/>
</dbReference>
<accession>A0ABT8AH69</accession>
<comment type="caution">
    <text evidence="2">The sequence shown here is derived from an EMBL/GenBank/DDBJ whole genome shotgun (WGS) entry which is preliminary data.</text>
</comment>
<dbReference type="PIRSF" id="PIRSF003113">
    <property type="entry name" value="BolA"/>
    <property type="match status" value="1"/>
</dbReference>
<proteinExistence type="inferred from homology"/>
<evidence type="ECO:0000313" key="2">
    <source>
        <dbReference type="EMBL" id="MDN3568901.1"/>
    </source>
</evidence>
<reference evidence="3" key="1">
    <citation type="journal article" date="2019" name="Int. J. Syst. Evol. Microbiol.">
        <title>The Global Catalogue of Microorganisms (GCM) 10K type strain sequencing project: providing services to taxonomists for standard genome sequencing and annotation.</title>
        <authorList>
            <consortium name="The Broad Institute Genomics Platform"/>
            <consortium name="The Broad Institute Genome Sequencing Center for Infectious Disease"/>
            <person name="Wu L."/>
            <person name="Ma J."/>
        </authorList>
    </citation>
    <scope>NUCLEOTIDE SEQUENCE [LARGE SCALE GENOMIC DNA]</scope>
    <source>
        <strain evidence="3">CECT 7131</strain>
    </source>
</reference>